<organism evidence="3 4">
    <name type="scientific">Parerythrobacter jejuensis</name>
    <dbReference type="NCBI Taxonomy" id="795812"/>
    <lineage>
        <taxon>Bacteria</taxon>
        <taxon>Pseudomonadati</taxon>
        <taxon>Pseudomonadota</taxon>
        <taxon>Alphaproteobacteria</taxon>
        <taxon>Sphingomonadales</taxon>
        <taxon>Erythrobacteraceae</taxon>
        <taxon>Parerythrobacter</taxon>
    </lineage>
</organism>
<dbReference type="Proteomes" id="UP000446786">
    <property type="component" value="Unassembled WGS sequence"/>
</dbReference>
<gene>
    <name evidence="3" type="ORF">GRI94_14060</name>
</gene>
<keyword evidence="2" id="KW-0812">Transmembrane</keyword>
<dbReference type="OrthoDB" id="9807941at2"/>
<keyword evidence="4" id="KW-1185">Reference proteome</keyword>
<sequence>MIELVEANWPYFLAALLIGIAVAWFIFVASRKTKIARDSAEAAQDKPATRNQALIDAEPVAKRDVPVPEVPPVGLAGAGPAVAAAAQNAQEETAAPTTDSPASGDDLTRIKGVGSKLVVLLKENGVTSFAQIADWSEAEIDAIDDKLGRFSGRIRRDDWVKQAKLLAAGDTQGYESQFGKL</sequence>
<dbReference type="Gene3D" id="1.10.150.20">
    <property type="entry name" value="5' to 3' exonuclease, C-terminal subdomain"/>
    <property type="match status" value="1"/>
</dbReference>
<evidence type="ECO:0000313" key="4">
    <source>
        <dbReference type="Proteomes" id="UP000446786"/>
    </source>
</evidence>
<keyword evidence="2" id="KW-1133">Transmembrane helix</keyword>
<name>A0A845AVY2_9SPHN</name>
<evidence type="ECO:0000313" key="3">
    <source>
        <dbReference type="EMBL" id="MXP32951.1"/>
    </source>
</evidence>
<evidence type="ECO:0000256" key="2">
    <source>
        <dbReference type="SAM" id="Phobius"/>
    </source>
</evidence>
<dbReference type="EMBL" id="WTYE01000001">
    <property type="protein sequence ID" value="MXP32951.1"/>
    <property type="molecule type" value="Genomic_DNA"/>
</dbReference>
<protein>
    <submittedName>
        <fullName evidence="3">Uncharacterized protein</fullName>
    </submittedName>
</protein>
<comment type="caution">
    <text evidence="3">The sequence shown here is derived from an EMBL/GenBank/DDBJ whole genome shotgun (WGS) entry which is preliminary data.</text>
</comment>
<proteinExistence type="predicted"/>
<feature type="compositionally biased region" description="Low complexity" evidence="1">
    <location>
        <begin position="85"/>
        <end position="98"/>
    </location>
</feature>
<keyword evidence="2" id="KW-0472">Membrane</keyword>
<reference evidence="3 4" key="1">
    <citation type="submission" date="2019-12" db="EMBL/GenBank/DDBJ databases">
        <title>Genomic-based taxomic classification of the family Erythrobacteraceae.</title>
        <authorList>
            <person name="Xu L."/>
        </authorList>
    </citation>
    <scope>NUCLEOTIDE SEQUENCE [LARGE SCALE GENOMIC DNA]</scope>
    <source>
        <strain evidence="3 4">JCM 16677</strain>
    </source>
</reference>
<feature type="transmembrane region" description="Helical" evidence="2">
    <location>
        <begin position="12"/>
        <end position="29"/>
    </location>
</feature>
<evidence type="ECO:0000256" key="1">
    <source>
        <dbReference type="SAM" id="MobiDB-lite"/>
    </source>
</evidence>
<dbReference type="RefSeq" id="WP_160780238.1">
    <property type="nucleotide sequence ID" value="NZ_BAAAZF010000001.1"/>
</dbReference>
<dbReference type="AlphaFoldDB" id="A0A845AVY2"/>
<feature type="region of interest" description="Disordered" evidence="1">
    <location>
        <begin position="85"/>
        <end position="106"/>
    </location>
</feature>
<accession>A0A845AVY2</accession>